<dbReference type="SUPFAM" id="SSF52172">
    <property type="entry name" value="CheY-like"/>
    <property type="match status" value="1"/>
</dbReference>
<evidence type="ECO:0000313" key="5">
    <source>
        <dbReference type="EMBL" id="KIA65441.1"/>
    </source>
</evidence>
<feature type="domain" description="HTH luxR-type" evidence="3">
    <location>
        <begin position="134"/>
        <end position="199"/>
    </location>
</feature>
<dbReference type="Gene3D" id="3.40.50.2300">
    <property type="match status" value="1"/>
</dbReference>
<feature type="modified residue" description="4-aspartylphosphate" evidence="2">
    <location>
        <position position="54"/>
    </location>
</feature>
<dbReference type="InterPro" id="IPR011006">
    <property type="entry name" value="CheY-like_superfamily"/>
</dbReference>
<comment type="caution">
    <text evidence="5">The sequence shown here is derived from an EMBL/GenBank/DDBJ whole genome shotgun (WGS) entry which is preliminary data.</text>
</comment>
<keyword evidence="2" id="KW-0597">Phosphoprotein</keyword>
<gene>
    <name evidence="5" type="ORF">FG87_07375</name>
</gene>
<name>A0ABR4ZJC8_9NOCA</name>
<keyword evidence="1" id="KW-0238">DNA-binding</keyword>
<proteinExistence type="predicted"/>
<sequence length="201" mass="21876">MIRVALVEDQATLRGAIRTLLELEPDLTVVADLGSSAGVPEMVDDTRPDVVLLDIEMGEESGLALAEELARRPAPPLLMILTTFERPGYVRRALEAGVRAYLTKNTPVGDIAQAIREVVAGRMLIEDQQLRAAMSVGQNPLTERERDVLVAARSHDTVAEIAAHLHLSVSTVSNYITAAISKTGSRNRIEAIRFAEDNGWL</sequence>
<protein>
    <submittedName>
        <fullName evidence="5">MerR family transcriptional regulator</fullName>
    </submittedName>
</protein>
<evidence type="ECO:0000313" key="6">
    <source>
        <dbReference type="Proteomes" id="UP000031364"/>
    </source>
</evidence>
<dbReference type="PROSITE" id="PS50043">
    <property type="entry name" value="HTH_LUXR_2"/>
    <property type="match status" value="1"/>
</dbReference>
<dbReference type="Proteomes" id="UP000031364">
    <property type="component" value="Unassembled WGS sequence"/>
</dbReference>
<dbReference type="PROSITE" id="PS50110">
    <property type="entry name" value="RESPONSE_REGULATORY"/>
    <property type="match status" value="1"/>
</dbReference>
<dbReference type="SMART" id="SM00448">
    <property type="entry name" value="REC"/>
    <property type="match status" value="1"/>
</dbReference>
<dbReference type="RefSeq" id="WP_043666453.1">
    <property type="nucleotide sequence ID" value="NZ_BDCI01000017.1"/>
</dbReference>
<dbReference type="CDD" id="cd06170">
    <property type="entry name" value="LuxR_C_like"/>
    <property type="match status" value="1"/>
</dbReference>
<evidence type="ECO:0000256" key="1">
    <source>
        <dbReference type="ARBA" id="ARBA00023125"/>
    </source>
</evidence>
<dbReference type="SMART" id="SM00421">
    <property type="entry name" value="HTH_LUXR"/>
    <property type="match status" value="1"/>
</dbReference>
<dbReference type="EMBL" id="JNFP01000007">
    <property type="protein sequence ID" value="KIA65441.1"/>
    <property type="molecule type" value="Genomic_DNA"/>
</dbReference>
<dbReference type="InterPro" id="IPR001789">
    <property type="entry name" value="Sig_transdc_resp-reg_receiver"/>
</dbReference>
<keyword evidence="6" id="KW-1185">Reference proteome</keyword>
<evidence type="ECO:0000259" key="4">
    <source>
        <dbReference type="PROSITE" id="PS50110"/>
    </source>
</evidence>
<dbReference type="InterPro" id="IPR000792">
    <property type="entry name" value="Tscrpt_reg_LuxR_C"/>
</dbReference>
<dbReference type="Pfam" id="PF00072">
    <property type="entry name" value="Response_reg"/>
    <property type="match status" value="1"/>
</dbReference>
<evidence type="ECO:0000256" key="2">
    <source>
        <dbReference type="PROSITE-ProRule" id="PRU00169"/>
    </source>
</evidence>
<feature type="domain" description="Response regulatory" evidence="4">
    <location>
        <begin position="3"/>
        <end position="119"/>
    </location>
</feature>
<dbReference type="SUPFAM" id="SSF46894">
    <property type="entry name" value="C-terminal effector domain of the bipartite response regulators"/>
    <property type="match status" value="1"/>
</dbReference>
<dbReference type="PANTHER" id="PTHR43214:SF42">
    <property type="entry name" value="TRANSCRIPTIONAL REGULATORY PROTEIN DESR"/>
    <property type="match status" value="1"/>
</dbReference>
<organism evidence="5 6">
    <name type="scientific">Nocardia vulneris</name>
    <dbReference type="NCBI Taxonomy" id="1141657"/>
    <lineage>
        <taxon>Bacteria</taxon>
        <taxon>Bacillati</taxon>
        <taxon>Actinomycetota</taxon>
        <taxon>Actinomycetes</taxon>
        <taxon>Mycobacteriales</taxon>
        <taxon>Nocardiaceae</taxon>
        <taxon>Nocardia</taxon>
    </lineage>
</organism>
<dbReference type="Pfam" id="PF00196">
    <property type="entry name" value="GerE"/>
    <property type="match status" value="1"/>
</dbReference>
<dbReference type="InterPro" id="IPR016032">
    <property type="entry name" value="Sig_transdc_resp-reg_C-effctor"/>
</dbReference>
<dbReference type="InterPro" id="IPR039420">
    <property type="entry name" value="WalR-like"/>
</dbReference>
<evidence type="ECO:0000259" key="3">
    <source>
        <dbReference type="PROSITE" id="PS50043"/>
    </source>
</evidence>
<reference evidence="5 6" key="1">
    <citation type="journal article" date="2014" name="Int. J. Syst. Evol. Microbiol.">
        <title>Nocardia vulneris sp. nov., isolated from wounds of human patients in North America.</title>
        <authorList>
            <person name="Lasker B.A."/>
            <person name="Bell M."/>
            <person name="Klenk H.P."/>
            <person name="Sproer C."/>
            <person name="Schumann C."/>
            <person name="Schumann P."/>
            <person name="Brown J.M."/>
        </authorList>
    </citation>
    <scope>NUCLEOTIDE SEQUENCE [LARGE SCALE GENOMIC DNA]</scope>
    <source>
        <strain evidence="5 6">W9851</strain>
    </source>
</reference>
<dbReference type="PANTHER" id="PTHR43214">
    <property type="entry name" value="TWO-COMPONENT RESPONSE REGULATOR"/>
    <property type="match status" value="1"/>
</dbReference>
<accession>A0ABR4ZJC8</accession>